<evidence type="ECO:0000313" key="1">
    <source>
        <dbReference type="EMBL" id="CAG8619996.1"/>
    </source>
</evidence>
<organism evidence="1 2">
    <name type="scientific">Acaulospora morrowiae</name>
    <dbReference type="NCBI Taxonomy" id="94023"/>
    <lineage>
        <taxon>Eukaryota</taxon>
        <taxon>Fungi</taxon>
        <taxon>Fungi incertae sedis</taxon>
        <taxon>Mucoromycota</taxon>
        <taxon>Glomeromycotina</taxon>
        <taxon>Glomeromycetes</taxon>
        <taxon>Diversisporales</taxon>
        <taxon>Acaulosporaceae</taxon>
        <taxon>Acaulospora</taxon>
    </lineage>
</organism>
<dbReference type="EMBL" id="CAJVPV010007523">
    <property type="protein sequence ID" value="CAG8619996.1"/>
    <property type="molecule type" value="Genomic_DNA"/>
</dbReference>
<comment type="caution">
    <text evidence="1">The sequence shown here is derived from an EMBL/GenBank/DDBJ whole genome shotgun (WGS) entry which is preliminary data.</text>
</comment>
<evidence type="ECO:0000313" key="2">
    <source>
        <dbReference type="Proteomes" id="UP000789342"/>
    </source>
</evidence>
<dbReference type="Proteomes" id="UP000789342">
    <property type="component" value="Unassembled WGS sequence"/>
</dbReference>
<accession>A0A9N9D2D0</accession>
<name>A0A9N9D2D0_9GLOM</name>
<keyword evidence="2" id="KW-1185">Reference proteome</keyword>
<reference evidence="1" key="1">
    <citation type="submission" date="2021-06" db="EMBL/GenBank/DDBJ databases">
        <authorList>
            <person name="Kallberg Y."/>
            <person name="Tangrot J."/>
            <person name="Rosling A."/>
        </authorList>
    </citation>
    <scope>NUCLEOTIDE SEQUENCE</scope>
    <source>
        <strain evidence="1">CL551</strain>
    </source>
</reference>
<dbReference type="AlphaFoldDB" id="A0A9N9D2D0"/>
<proteinExistence type="predicted"/>
<gene>
    <name evidence="1" type="ORF">AMORRO_LOCUS8616</name>
</gene>
<protein>
    <submittedName>
        <fullName evidence="1">10125_t:CDS:1</fullName>
    </submittedName>
</protein>
<sequence>MARTRRTYNILPLKTKFDLKWVIQNIAVCDLTRAKPNASNKAQTQKYILNNGYGSCSRLDPKPQSIIVCHLFTCLPDLWNLSAKPFFLGPKIEVYTEVDKKPHSSINKIINERGRTCEYIVQVFCFYNT</sequence>